<organism evidence="2 3">
    <name type="scientific">Halosimplex pelagicum</name>
    <dbReference type="NCBI Taxonomy" id="869886"/>
    <lineage>
        <taxon>Archaea</taxon>
        <taxon>Methanobacteriati</taxon>
        <taxon>Methanobacteriota</taxon>
        <taxon>Stenosarchaea group</taxon>
        <taxon>Halobacteria</taxon>
        <taxon>Halobacteriales</taxon>
        <taxon>Haloarculaceae</taxon>
        <taxon>Halosimplex</taxon>
    </lineage>
</organism>
<sequence>MPTEIVTEVYDITCLKRDGNRFRAFFRSDETPTLFDTGFEETTDSVIDAITEVGVDPERIVITHGDDDHIGGFDTIANKYDAETWVPEQTVEELDVEPDYRYGDGDQIGPYTAVHTPGHEPDHHSLIDDDAGIAVLGDAVSGADRYGLPDGYFHLPPAHHSQNLIQAKESLETLVEFSFDVGLVYHGASVTENASSVLESYVNYAGKPE</sequence>
<accession>A0A7D5TB74</accession>
<dbReference type="EMBL" id="CP058909">
    <property type="protein sequence ID" value="QLH82033.1"/>
    <property type="molecule type" value="Genomic_DNA"/>
</dbReference>
<protein>
    <submittedName>
        <fullName evidence="2">MBL fold metallo-hydrolase</fullName>
    </submittedName>
</protein>
<evidence type="ECO:0000313" key="2">
    <source>
        <dbReference type="EMBL" id="QLH82033.1"/>
    </source>
</evidence>
<dbReference type="AlphaFoldDB" id="A0A7D5TB74"/>
<dbReference type="InterPro" id="IPR036866">
    <property type="entry name" value="RibonucZ/Hydroxyglut_hydro"/>
</dbReference>
<name>A0A7D5TB74_9EURY</name>
<dbReference type="SUPFAM" id="SSF56281">
    <property type="entry name" value="Metallo-hydrolase/oxidoreductase"/>
    <property type="match status" value="1"/>
</dbReference>
<dbReference type="RefSeq" id="WP_179922501.1">
    <property type="nucleotide sequence ID" value="NZ_CP058909.1"/>
</dbReference>
<dbReference type="InterPro" id="IPR050855">
    <property type="entry name" value="NDM-1-like"/>
</dbReference>
<reference evidence="2 3" key="1">
    <citation type="submission" date="2020-07" db="EMBL/GenBank/DDBJ databases">
        <title>Halosimplex litoreum sp. nov. and Halosimplex rubrum sp. nov., isolated from different salt environments.</title>
        <authorList>
            <person name="Cui H."/>
        </authorList>
    </citation>
    <scope>NUCLEOTIDE SEQUENCE [LARGE SCALE GENOMIC DNA]</scope>
    <source>
        <strain evidence="2 3">R2</strain>
    </source>
</reference>
<dbReference type="GeneID" id="56083032"/>
<dbReference type="Gene3D" id="3.60.15.10">
    <property type="entry name" value="Ribonuclease Z/Hydroxyacylglutathione hydrolase-like"/>
    <property type="match status" value="1"/>
</dbReference>
<evidence type="ECO:0000259" key="1">
    <source>
        <dbReference type="SMART" id="SM00849"/>
    </source>
</evidence>
<keyword evidence="2" id="KW-0378">Hydrolase</keyword>
<dbReference type="GO" id="GO:0016787">
    <property type="term" value="F:hydrolase activity"/>
    <property type="evidence" value="ECO:0007669"/>
    <property type="project" value="UniProtKB-KW"/>
</dbReference>
<keyword evidence="3" id="KW-1185">Reference proteome</keyword>
<dbReference type="InterPro" id="IPR001279">
    <property type="entry name" value="Metallo-B-lactamas"/>
</dbReference>
<dbReference type="Proteomes" id="UP000509346">
    <property type="component" value="Chromosome"/>
</dbReference>
<feature type="domain" description="Metallo-beta-lactamase" evidence="1">
    <location>
        <begin position="20"/>
        <end position="186"/>
    </location>
</feature>
<dbReference type="PANTHER" id="PTHR42951">
    <property type="entry name" value="METALLO-BETA-LACTAMASE DOMAIN-CONTAINING"/>
    <property type="match status" value="1"/>
</dbReference>
<dbReference type="OrthoDB" id="197151at2157"/>
<dbReference type="KEGG" id="hpel:HZS54_10545"/>
<proteinExistence type="predicted"/>
<gene>
    <name evidence="2" type="ORF">HZS54_10545</name>
</gene>
<evidence type="ECO:0000313" key="3">
    <source>
        <dbReference type="Proteomes" id="UP000509346"/>
    </source>
</evidence>
<dbReference type="SMART" id="SM00849">
    <property type="entry name" value="Lactamase_B"/>
    <property type="match status" value="1"/>
</dbReference>
<dbReference type="Pfam" id="PF00753">
    <property type="entry name" value="Lactamase_B"/>
    <property type="match status" value="1"/>
</dbReference>